<reference evidence="1 2" key="1">
    <citation type="submission" date="2022-08" db="EMBL/GenBank/DDBJ databases">
        <title>Paenibacillus endoradicis sp. nov., Paenibacillus radicibacter sp. nov and Paenibacillus pararadicis sp. nov., three cold-adapted plant growth-promoting bacteria isolated from root of Larix gmelinii in Great Khingan.</title>
        <authorList>
            <person name="Xue H."/>
        </authorList>
    </citation>
    <scope>NUCLEOTIDE SEQUENCE [LARGE SCALE GENOMIC DNA]</scope>
    <source>
        <strain evidence="1 2">N5-1-1-5</strain>
    </source>
</reference>
<name>A0ABT1YL23_9BACL</name>
<dbReference type="EMBL" id="JANQBD010000017">
    <property type="protein sequence ID" value="MCR8633889.1"/>
    <property type="molecule type" value="Genomic_DNA"/>
</dbReference>
<comment type="caution">
    <text evidence="1">The sequence shown here is derived from an EMBL/GenBank/DDBJ whole genome shotgun (WGS) entry which is preliminary data.</text>
</comment>
<protein>
    <submittedName>
        <fullName evidence="1">Uncharacterized protein</fullName>
    </submittedName>
</protein>
<dbReference type="Proteomes" id="UP001300012">
    <property type="component" value="Unassembled WGS sequence"/>
</dbReference>
<evidence type="ECO:0000313" key="2">
    <source>
        <dbReference type="Proteomes" id="UP001300012"/>
    </source>
</evidence>
<accession>A0ABT1YL23</accession>
<organism evidence="1 2">
    <name type="scientific">Paenibacillus radicis</name>
    <name type="common">ex Xue et al. 2023</name>
    <dbReference type="NCBI Taxonomy" id="2972489"/>
    <lineage>
        <taxon>Bacteria</taxon>
        <taxon>Bacillati</taxon>
        <taxon>Bacillota</taxon>
        <taxon>Bacilli</taxon>
        <taxon>Bacillales</taxon>
        <taxon>Paenibacillaceae</taxon>
        <taxon>Paenibacillus</taxon>
    </lineage>
</organism>
<dbReference type="RefSeq" id="WP_258215461.1">
    <property type="nucleotide sequence ID" value="NZ_JANQBD010000017.1"/>
</dbReference>
<gene>
    <name evidence="1" type="ORF">NV381_22125</name>
</gene>
<keyword evidence="2" id="KW-1185">Reference proteome</keyword>
<proteinExistence type="predicted"/>
<sequence length="91" mass="10487">MIFDYCELESIQSGQLTIIAGCRFADEPDELYVVQLDTLQDGTVQELGLYFNGNDCKYSFKQEERALIKDYVLEKLAATEYANWFQGDLKL</sequence>
<evidence type="ECO:0000313" key="1">
    <source>
        <dbReference type="EMBL" id="MCR8633889.1"/>
    </source>
</evidence>